<dbReference type="RefSeq" id="WP_250927672.1">
    <property type="nucleotide sequence ID" value="NZ_JAMQBK010000016.1"/>
</dbReference>
<protein>
    <submittedName>
        <fullName evidence="2">Uncharacterized protein</fullName>
    </submittedName>
</protein>
<accession>A0ABT0U0C4</accession>
<evidence type="ECO:0000313" key="2">
    <source>
        <dbReference type="EMBL" id="MCM2370000.1"/>
    </source>
</evidence>
<reference evidence="2 3" key="1">
    <citation type="journal article" date="2022" name="Syst. Appl. Microbiol.">
        <title>Rhodopirellula aestuarii sp. nov., a novel member of the genus Rhodopirellula isolated from brackish sediments collected in the Tagus River estuary, Portugal.</title>
        <authorList>
            <person name="Vitorino I.R."/>
            <person name="Klimek D."/>
            <person name="Calusinska M."/>
            <person name="Lobo-da-Cunha A."/>
            <person name="Vasconcelos V."/>
            <person name="Lage O.M."/>
        </authorList>
    </citation>
    <scope>NUCLEOTIDE SEQUENCE [LARGE SCALE GENOMIC DNA]</scope>
    <source>
        <strain evidence="2 3">ICT_H3.1</strain>
    </source>
</reference>
<name>A0ABT0U0C4_9BACT</name>
<dbReference type="Proteomes" id="UP001202961">
    <property type="component" value="Unassembled WGS sequence"/>
</dbReference>
<keyword evidence="3" id="KW-1185">Reference proteome</keyword>
<sequence length="73" mass="8035">LFPNKSLGLCGTQCFANGQSPSEQESKQNVRSFYTHGFAKIELPRQLISNHLPSRPRLPLTAGDEHQASPADD</sequence>
<organism evidence="2 3">
    <name type="scientific">Aporhodopirellula aestuarii</name>
    <dbReference type="NCBI Taxonomy" id="2950107"/>
    <lineage>
        <taxon>Bacteria</taxon>
        <taxon>Pseudomonadati</taxon>
        <taxon>Planctomycetota</taxon>
        <taxon>Planctomycetia</taxon>
        <taxon>Pirellulales</taxon>
        <taxon>Pirellulaceae</taxon>
        <taxon>Aporhodopirellula</taxon>
    </lineage>
</organism>
<gene>
    <name evidence="2" type="ORF">NB063_05110</name>
</gene>
<evidence type="ECO:0000313" key="3">
    <source>
        <dbReference type="Proteomes" id="UP001202961"/>
    </source>
</evidence>
<feature type="region of interest" description="Disordered" evidence="1">
    <location>
        <begin position="50"/>
        <end position="73"/>
    </location>
</feature>
<feature type="non-terminal residue" evidence="2">
    <location>
        <position position="1"/>
    </location>
</feature>
<evidence type="ECO:0000256" key="1">
    <source>
        <dbReference type="SAM" id="MobiDB-lite"/>
    </source>
</evidence>
<comment type="caution">
    <text evidence="2">The sequence shown here is derived from an EMBL/GenBank/DDBJ whole genome shotgun (WGS) entry which is preliminary data.</text>
</comment>
<proteinExistence type="predicted"/>
<dbReference type="EMBL" id="JAMQBK010000016">
    <property type="protein sequence ID" value="MCM2370000.1"/>
    <property type="molecule type" value="Genomic_DNA"/>
</dbReference>